<dbReference type="EMBL" id="FNND01000010">
    <property type="protein sequence ID" value="SDX15639.1"/>
    <property type="molecule type" value="Genomic_DNA"/>
</dbReference>
<dbReference type="Gene3D" id="2.60.40.10">
    <property type="entry name" value="Immunoglobulins"/>
    <property type="match status" value="3"/>
</dbReference>
<keyword evidence="2" id="KW-1185">Reference proteome</keyword>
<reference evidence="1 2" key="1">
    <citation type="submission" date="2016-10" db="EMBL/GenBank/DDBJ databases">
        <authorList>
            <person name="Varghese N."/>
            <person name="Submissions S."/>
        </authorList>
    </citation>
    <scope>NUCLEOTIDE SEQUENCE [LARGE SCALE GENOMIC DNA]</scope>
    <source>
        <strain evidence="1 2">DSM 11449</strain>
    </source>
</reference>
<proteinExistence type="predicted"/>
<dbReference type="Pfam" id="PF13585">
    <property type="entry name" value="CHU_C"/>
    <property type="match status" value="1"/>
</dbReference>
<accession>A0A1H2ZFX1</accession>
<name>A0A1H2ZFX1_9FLAO</name>
<evidence type="ECO:0008006" key="3">
    <source>
        <dbReference type="Google" id="ProtNLM"/>
    </source>
</evidence>
<organism evidence="1 2">
    <name type="scientific">Capnocytophaga granulosa</name>
    <dbReference type="NCBI Taxonomy" id="45242"/>
    <lineage>
        <taxon>Bacteria</taxon>
        <taxon>Pseudomonadati</taxon>
        <taxon>Bacteroidota</taxon>
        <taxon>Flavobacteriia</taxon>
        <taxon>Flavobacteriales</taxon>
        <taxon>Flavobacteriaceae</taxon>
        <taxon>Capnocytophaga</taxon>
    </lineage>
</organism>
<evidence type="ECO:0000313" key="2">
    <source>
        <dbReference type="Proteomes" id="UP000182771"/>
    </source>
</evidence>
<dbReference type="InterPro" id="IPR013783">
    <property type="entry name" value="Ig-like_fold"/>
</dbReference>
<protein>
    <recommendedName>
        <fullName evidence="3">C-terminal domain of CHU protein family protein</fullName>
    </recommendedName>
</protein>
<dbReference type="Proteomes" id="UP000182771">
    <property type="component" value="Unassembled WGS sequence"/>
</dbReference>
<dbReference type="OrthoDB" id="678019at2"/>
<dbReference type="AlphaFoldDB" id="A0A1H2ZFX1"/>
<evidence type="ECO:0000313" key="1">
    <source>
        <dbReference type="EMBL" id="SDX15639.1"/>
    </source>
</evidence>
<comment type="caution">
    <text evidence="1">The sequence shown here is derived from an EMBL/GenBank/DDBJ whole genome shotgun (WGS) entry which is preliminary data.</text>
</comment>
<gene>
    <name evidence="1" type="ORF">SAMN05444420_1104</name>
</gene>
<sequence>MKKMRYLLCMLLVLLIQTLYGQTKREIYSIITGNGGTDNYYCVRNSSGEVKVKFKWKGTRANVDNKFIAELSDPNGDFSAPVKLGEITERGNQSDIFEIPFRLPATTDGKQYKIRIRSTSPEVIGISDPFEAHHLGNADPLQLNNFQGIEICPDSEGRTISVTGGTTAAQYKWYKDGNLIAGATGSSYTVTQTGSYSVEPDFGRCAASMRSNEIQATLPGSANSMGIKIKGDATRDICSGQTLTLESEITNEQPGFTFTYQWYKDNNPIPGATTATYQATEAGTYKVRSVPGSNCPMTSAEVKLNARTTADLLKIEGGETQVKCTGQTITLTTKLKDASLTGTYKWYKDGTEIAGATANTYGATDIGSYYVTLTEAGGCVIKSNTVAITNRSGVNAGDIKWLGHANGEVVFAFPYRRPIIELDIPSTETLTVKWFKEDDPTNILQENTTRSFQVPSEGTFVAEVYDACQTKVSEGVLKLQIKEPSRYIPTIGFKQGTSPCGSNNAILELSSLEAVIVNGSEEKKTLVPSTDYDQYTLQWKKDGAGVGMGKELTTTRSGSLSVYRLMVNGAFNSNEVKLVDIKLPTAVRITTNTGVAELQDKQALDLIPTLEGDFQQELFTYTWNYRKDDSQPWTLKKEVTTEADKKYTIPAIPYKDPAFREAVGQYQFVVKLKTGEVSIGGDTIDLTPYAQSCGNAEGVISITYSVSYDGNEIPNTLLLSGEDVNRKWMLPAQWAGAKVTIYKQTGEIVYQANQYNNDFPNFTPPESQRGAAIYYFYILEKDGKTENGTITLLQ</sequence>